<protein>
    <submittedName>
        <fullName evidence="2">Uncharacterized protein</fullName>
    </submittedName>
</protein>
<reference evidence="2" key="2">
    <citation type="journal article" date="2020" name="Nat. Commun.">
        <title>Large-scale genome sequencing of mycorrhizal fungi provides insights into the early evolution of symbiotic traits.</title>
        <authorList>
            <person name="Miyauchi S."/>
            <person name="Kiss E."/>
            <person name="Kuo A."/>
            <person name="Drula E."/>
            <person name="Kohler A."/>
            <person name="Sanchez-Garcia M."/>
            <person name="Morin E."/>
            <person name="Andreopoulos B."/>
            <person name="Barry K.W."/>
            <person name="Bonito G."/>
            <person name="Buee M."/>
            <person name="Carver A."/>
            <person name="Chen C."/>
            <person name="Cichocki N."/>
            <person name="Clum A."/>
            <person name="Culley D."/>
            <person name="Crous P.W."/>
            <person name="Fauchery L."/>
            <person name="Girlanda M."/>
            <person name="Hayes R.D."/>
            <person name="Keri Z."/>
            <person name="LaButti K."/>
            <person name="Lipzen A."/>
            <person name="Lombard V."/>
            <person name="Magnuson J."/>
            <person name="Maillard F."/>
            <person name="Murat C."/>
            <person name="Nolan M."/>
            <person name="Ohm R.A."/>
            <person name="Pangilinan J."/>
            <person name="Pereira M.F."/>
            <person name="Perotto S."/>
            <person name="Peter M."/>
            <person name="Pfister S."/>
            <person name="Riley R."/>
            <person name="Sitrit Y."/>
            <person name="Stielow J.B."/>
            <person name="Szollosi G."/>
            <person name="Zifcakova L."/>
            <person name="Stursova M."/>
            <person name="Spatafora J.W."/>
            <person name="Tedersoo L."/>
            <person name="Vaario L.M."/>
            <person name="Yamada A."/>
            <person name="Yan M."/>
            <person name="Wang P."/>
            <person name="Xu J."/>
            <person name="Bruns T."/>
            <person name="Baldrian P."/>
            <person name="Vilgalys R."/>
            <person name="Dunand C."/>
            <person name="Henrissat B."/>
            <person name="Grigoriev I.V."/>
            <person name="Hibbett D."/>
            <person name="Nagy L.G."/>
            <person name="Martin F.M."/>
        </authorList>
    </citation>
    <scope>NUCLEOTIDE SEQUENCE</scope>
    <source>
        <strain evidence="2">BED1</strain>
    </source>
</reference>
<keyword evidence="1" id="KW-0472">Membrane</keyword>
<proteinExistence type="predicted"/>
<evidence type="ECO:0000313" key="2">
    <source>
        <dbReference type="EMBL" id="KAF8434300.1"/>
    </source>
</evidence>
<keyword evidence="1" id="KW-1133">Transmembrane helix</keyword>
<name>A0AAD4GAV9_BOLED</name>
<keyword evidence="3" id="KW-1185">Reference proteome</keyword>
<dbReference type="AlphaFoldDB" id="A0AAD4GAV9"/>
<keyword evidence="1" id="KW-0812">Transmembrane</keyword>
<evidence type="ECO:0000256" key="1">
    <source>
        <dbReference type="SAM" id="Phobius"/>
    </source>
</evidence>
<evidence type="ECO:0000313" key="3">
    <source>
        <dbReference type="Proteomes" id="UP001194468"/>
    </source>
</evidence>
<comment type="caution">
    <text evidence="2">The sequence shown here is derived from an EMBL/GenBank/DDBJ whole genome shotgun (WGS) entry which is preliminary data.</text>
</comment>
<gene>
    <name evidence="2" type="ORF">L210DRAFT_949351</name>
</gene>
<feature type="transmembrane region" description="Helical" evidence="1">
    <location>
        <begin position="12"/>
        <end position="38"/>
    </location>
</feature>
<reference evidence="2" key="1">
    <citation type="submission" date="2019-10" db="EMBL/GenBank/DDBJ databases">
        <authorList>
            <consortium name="DOE Joint Genome Institute"/>
            <person name="Kuo A."/>
            <person name="Miyauchi S."/>
            <person name="Kiss E."/>
            <person name="Drula E."/>
            <person name="Kohler A."/>
            <person name="Sanchez-Garcia M."/>
            <person name="Andreopoulos B."/>
            <person name="Barry K.W."/>
            <person name="Bonito G."/>
            <person name="Buee M."/>
            <person name="Carver A."/>
            <person name="Chen C."/>
            <person name="Cichocki N."/>
            <person name="Clum A."/>
            <person name="Culley D."/>
            <person name="Crous P.W."/>
            <person name="Fauchery L."/>
            <person name="Girlanda M."/>
            <person name="Hayes R."/>
            <person name="Keri Z."/>
            <person name="LaButti K."/>
            <person name="Lipzen A."/>
            <person name="Lombard V."/>
            <person name="Magnuson J."/>
            <person name="Maillard F."/>
            <person name="Morin E."/>
            <person name="Murat C."/>
            <person name="Nolan M."/>
            <person name="Ohm R."/>
            <person name="Pangilinan J."/>
            <person name="Pereira M."/>
            <person name="Perotto S."/>
            <person name="Peter M."/>
            <person name="Riley R."/>
            <person name="Sitrit Y."/>
            <person name="Stielow B."/>
            <person name="Szollosi G."/>
            <person name="Zifcakova L."/>
            <person name="Stursova M."/>
            <person name="Spatafora J.W."/>
            <person name="Tedersoo L."/>
            <person name="Vaario L.-M."/>
            <person name="Yamada A."/>
            <person name="Yan M."/>
            <person name="Wang P."/>
            <person name="Xu J."/>
            <person name="Bruns T."/>
            <person name="Baldrian P."/>
            <person name="Vilgalys R."/>
            <person name="Henrissat B."/>
            <person name="Grigoriev I.V."/>
            <person name="Hibbett D."/>
            <person name="Nagy L.G."/>
            <person name="Martin F.M."/>
        </authorList>
    </citation>
    <scope>NUCLEOTIDE SEQUENCE</scope>
    <source>
        <strain evidence="2">BED1</strain>
    </source>
</reference>
<dbReference type="Proteomes" id="UP001194468">
    <property type="component" value="Unassembled WGS sequence"/>
</dbReference>
<organism evidence="2 3">
    <name type="scientific">Boletus edulis BED1</name>
    <dbReference type="NCBI Taxonomy" id="1328754"/>
    <lineage>
        <taxon>Eukaryota</taxon>
        <taxon>Fungi</taxon>
        <taxon>Dikarya</taxon>
        <taxon>Basidiomycota</taxon>
        <taxon>Agaricomycotina</taxon>
        <taxon>Agaricomycetes</taxon>
        <taxon>Agaricomycetidae</taxon>
        <taxon>Boletales</taxon>
        <taxon>Boletineae</taxon>
        <taxon>Boletaceae</taxon>
        <taxon>Boletoideae</taxon>
        <taxon>Boletus</taxon>
    </lineage>
</organism>
<sequence>MGAVISSIARAINTVIGGIAMVIVSVVSAITMVILSIWDLFVDILCCRCRGRRSSRSIFGRRSGRSYGTTPMY</sequence>
<accession>A0AAD4GAV9</accession>
<dbReference type="EMBL" id="WHUW01000029">
    <property type="protein sequence ID" value="KAF8434300.1"/>
    <property type="molecule type" value="Genomic_DNA"/>
</dbReference>